<dbReference type="GO" id="GO:0046872">
    <property type="term" value="F:metal ion binding"/>
    <property type="evidence" value="ECO:0007669"/>
    <property type="project" value="UniProtKB-KW"/>
</dbReference>
<evidence type="ECO:0000256" key="3">
    <source>
        <dbReference type="SAM" id="MobiDB-lite"/>
    </source>
</evidence>
<comment type="similarity">
    <text evidence="2">Belongs to the pirin family.</text>
</comment>
<dbReference type="RefSeq" id="WP_111728727.1">
    <property type="nucleotide sequence ID" value="NZ_QHKO01000001.1"/>
</dbReference>
<dbReference type="Pfam" id="PF02678">
    <property type="entry name" value="Pirin"/>
    <property type="match status" value="1"/>
</dbReference>
<evidence type="ECO:0000313" key="7">
    <source>
        <dbReference type="Proteomes" id="UP000249169"/>
    </source>
</evidence>
<name>A0A328CAP9_9DELT</name>
<evidence type="ECO:0000259" key="5">
    <source>
        <dbReference type="Pfam" id="PF05726"/>
    </source>
</evidence>
<dbReference type="EMBL" id="QHKO01000001">
    <property type="protein sequence ID" value="RAL25555.1"/>
    <property type="molecule type" value="Genomic_DNA"/>
</dbReference>
<dbReference type="SUPFAM" id="SSF51182">
    <property type="entry name" value="RmlC-like cupins"/>
    <property type="match status" value="1"/>
</dbReference>
<keyword evidence="1" id="KW-0479">Metal-binding</keyword>
<sequence length="326" mass="35985">MNWPTSDPFLFCAHHRDDYPASDGTMAPDASLAGRHLGRDFAEHQPWRMYHGRRVPGFPRHPHRGFETVTVVRSGYLDHTDSMGAAARYGGGDVQWLTAGAGIQHSEMFPLLRDDAPNPLELFQIWLNLPRADKMVDPHFTMLWNEAIPRVVETDAHGRIVELTLAAGAYQGQRPPAPPPASWASRAESDVAIWSIRLEAGARIELPPVRPGTLRSLYVHTGQGVKVASRAIANKRRVEFDHPGPIVLEGGPAEAEVLLLQGAPIGEPVAKRGPFVMNTQQEIRQAYLDYQSTGFGGWNFSDNGPVHPGDQGRFARYADGTRDEPT</sequence>
<dbReference type="PANTHER" id="PTHR43594:SF1">
    <property type="entry name" value="QUERCETIN 2,3-DIOXYGENASE PA2418-RELATED"/>
    <property type="match status" value="1"/>
</dbReference>
<accession>A0A328CAP9</accession>
<evidence type="ECO:0000256" key="1">
    <source>
        <dbReference type="PIRSR" id="PIRSR006232-1"/>
    </source>
</evidence>
<keyword evidence="1" id="KW-0408">Iron</keyword>
<evidence type="ECO:0000259" key="4">
    <source>
        <dbReference type="Pfam" id="PF02678"/>
    </source>
</evidence>
<dbReference type="Pfam" id="PF05726">
    <property type="entry name" value="Pirin_C"/>
    <property type="match status" value="1"/>
</dbReference>
<feature type="domain" description="Pirin N-terminal" evidence="4">
    <location>
        <begin position="45"/>
        <end position="127"/>
    </location>
</feature>
<dbReference type="InterPro" id="IPR011051">
    <property type="entry name" value="RmlC_Cupin_sf"/>
</dbReference>
<feature type="domain" description="Pirin C-terminal" evidence="5">
    <location>
        <begin position="194"/>
        <end position="296"/>
    </location>
</feature>
<dbReference type="InterPro" id="IPR003829">
    <property type="entry name" value="Pirin_N_dom"/>
</dbReference>
<feature type="binding site" evidence="1">
    <location>
        <position position="107"/>
    </location>
    <ligand>
        <name>Fe cation</name>
        <dbReference type="ChEBI" id="CHEBI:24875"/>
    </ligand>
</feature>
<evidence type="ECO:0000256" key="2">
    <source>
        <dbReference type="RuleBase" id="RU003457"/>
    </source>
</evidence>
<dbReference type="InterPro" id="IPR014710">
    <property type="entry name" value="RmlC-like_jellyroll"/>
</dbReference>
<organism evidence="6 7">
    <name type="scientific">Lujinxingia litoralis</name>
    <dbReference type="NCBI Taxonomy" id="2211119"/>
    <lineage>
        <taxon>Bacteria</taxon>
        <taxon>Deltaproteobacteria</taxon>
        <taxon>Bradymonadales</taxon>
        <taxon>Lujinxingiaceae</taxon>
        <taxon>Lujinxingia</taxon>
    </lineage>
</organism>
<dbReference type="Proteomes" id="UP000249169">
    <property type="component" value="Unassembled WGS sequence"/>
</dbReference>
<feature type="binding site" evidence="1">
    <location>
        <position position="61"/>
    </location>
    <ligand>
        <name>Fe cation</name>
        <dbReference type="ChEBI" id="CHEBI:24875"/>
    </ligand>
</feature>
<gene>
    <name evidence="6" type="ORF">DL240_03925</name>
</gene>
<comment type="caution">
    <text evidence="6">The sequence shown here is derived from an EMBL/GenBank/DDBJ whole genome shotgun (WGS) entry which is preliminary data.</text>
</comment>
<feature type="binding site" evidence="1">
    <location>
        <position position="63"/>
    </location>
    <ligand>
        <name>Fe cation</name>
        <dbReference type="ChEBI" id="CHEBI:24875"/>
    </ligand>
</feature>
<keyword evidence="7" id="KW-1185">Reference proteome</keyword>
<reference evidence="6 7" key="1">
    <citation type="submission" date="2018-05" db="EMBL/GenBank/DDBJ databases">
        <title>Lujinxingia marina gen. nov. sp. nov., a new facultative anaerobic member of the class Deltaproteobacteria, and proposal of Lujinxingaceae fam. nov.</title>
        <authorList>
            <person name="Li C.-M."/>
        </authorList>
    </citation>
    <scope>NUCLEOTIDE SEQUENCE [LARGE SCALE GENOMIC DNA]</scope>
    <source>
        <strain evidence="6 7">B210</strain>
    </source>
</reference>
<protein>
    <submittedName>
        <fullName evidence="6">Pirin</fullName>
    </submittedName>
</protein>
<dbReference type="OrthoDB" id="9780903at2"/>
<feature type="region of interest" description="Disordered" evidence="3">
    <location>
        <begin position="301"/>
        <end position="326"/>
    </location>
</feature>
<dbReference type="InterPro" id="IPR008778">
    <property type="entry name" value="Pirin_C_dom"/>
</dbReference>
<feature type="binding site" evidence="1">
    <location>
        <position position="105"/>
    </location>
    <ligand>
        <name>Fe cation</name>
        <dbReference type="ChEBI" id="CHEBI:24875"/>
    </ligand>
</feature>
<evidence type="ECO:0000313" key="6">
    <source>
        <dbReference type="EMBL" id="RAL25555.1"/>
    </source>
</evidence>
<dbReference type="AlphaFoldDB" id="A0A328CAP9"/>
<dbReference type="Gene3D" id="2.60.120.10">
    <property type="entry name" value="Jelly Rolls"/>
    <property type="match status" value="2"/>
</dbReference>
<proteinExistence type="inferred from homology"/>
<dbReference type="PANTHER" id="PTHR43594">
    <property type="entry name" value="QUERCETIN 2,3-DIOXYGENASE"/>
    <property type="match status" value="1"/>
</dbReference>
<comment type="cofactor">
    <cofactor evidence="1">
        <name>Fe cation</name>
        <dbReference type="ChEBI" id="CHEBI:24875"/>
    </cofactor>
    <text evidence="1">Binds 1 Fe cation per subunit.</text>
</comment>
<dbReference type="InterPro" id="IPR053186">
    <property type="entry name" value="QDO-related"/>
</dbReference>